<organism evidence="3 4">
    <name type="scientific">Mya arenaria</name>
    <name type="common">Soft-shell clam</name>
    <dbReference type="NCBI Taxonomy" id="6604"/>
    <lineage>
        <taxon>Eukaryota</taxon>
        <taxon>Metazoa</taxon>
        <taxon>Spiralia</taxon>
        <taxon>Lophotrochozoa</taxon>
        <taxon>Mollusca</taxon>
        <taxon>Bivalvia</taxon>
        <taxon>Autobranchia</taxon>
        <taxon>Heteroconchia</taxon>
        <taxon>Euheterodonta</taxon>
        <taxon>Imparidentia</taxon>
        <taxon>Neoheterodontei</taxon>
        <taxon>Myida</taxon>
        <taxon>Myoidea</taxon>
        <taxon>Myidae</taxon>
        <taxon>Mya</taxon>
    </lineage>
</organism>
<dbReference type="InterPro" id="IPR013783">
    <property type="entry name" value="Ig-like_fold"/>
</dbReference>
<feature type="domain" description="Ig-like" evidence="2">
    <location>
        <begin position="30"/>
        <end position="108"/>
    </location>
</feature>
<dbReference type="Gene3D" id="2.60.40.10">
    <property type="entry name" value="Immunoglobulins"/>
    <property type="match status" value="1"/>
</dbReference>
<reference evidence="3" key="1">
    <citation type="submission" date="2022-11" db="EMBL/GenBank/DDBJ databases">
        <title>Centuries of genome instability and evolution in soft-shell clam transmissible cancer (bioRxiv).</title>
        <authorList>
            <person name="Hart S.F.M."/>
            <person name="Yonemitsu M.A."/>
            <person name="Giersch R.M."/>
            <person name="Beal B.F."/>
            <person name="Arriagada G."/>
            <person name="Davis B.W."/>
            <person name="Ostrander E.A."/>
            <person name="Goff S.P."/>
            <person name="Metzger M.J."/>
        </authorList>
    </citation>
    <scope>NUCLEOTIDE SEQUENCE</scope>
    <source>
        <strain evidence="3">MELC-2E11</strain>
        <tissue evidence="3">Siphon/mantle</tissue>
    </source>
</reference>
<proteinExistence type="predicted"/>
<dbReference type="EMBL" id="CP111016">
    <property type="protein sequence ID" value="WAR05872.1"/>
    <property type="molecule type" value="Genomic_DNA"/>
</dbReference>
<feature type="chain" id="PRO_5045936843" description="Ig-like domain-containing protein" evidence="1">
    <location>
        <begin position="19"/>
        <end position="180"/>
    </location>
</feature>
<feature type="signal peptide" evidence="1">
    <location>
        <begin position="1"/>
        <end position="18"/>
    </location>
</feature>
<evidence type="ECO:0000313" key="4">
    <source>
        <dbReference type="Proteomes" id="UP001164746"/>
    </source>
</evidence>
<sequence length="180" mass="19432">MNLLNAVCLTVSICVIFAKTEISLDVGTCGNNTTLTCSGSGTFSWDIQKGYELLVGKGDVLEETKYSVIVSSTSVKLTIHNTDISDIGIYACEVAYDGRTSNITATVNNLGRVELSTDRLYPMHKDFQVSVFQGKSNYGVQLNAKSVRAIPDILHAGGHRMTRAIDDGFMASIVSEKLAI</sequence>
<protein>
    <recommendedName>
        <fullName evidence="2">Ig-like domain-containing protein</fullName>
    </recommendedName>
</protein>
<accession>A0ABY7E782</accession>
<evidence type="ECO:0000256" key="1">
    <source>
        <dbReference type="SAM" id="SignalP"/>
    </source>
</evidence>
<evidence type="ECO:0000313" key="3">
    <source>
        <dbReference type="EMBL" id="WAR05872.1"/>
    </source>
</evidence>
<dbReference type="PROSITE" id="PS50835">
    <property type="entry name" value="IG_LIKE"/>
    <property type="match status" value="1"/>
</dbReference>
<name>A0ABY7E782_MYAAR</name>
<dbReference type="CDD" id="cd00096">
    <property type="entry name" value="Ig"/>
    <property type="match status" value="1"/>
</dbReference>
<gene>
    <name evidence="3" type="ORF">MAR_021241</name>
</gene>
<dbReference type="InterPro" id="IPR036179">
    <property type="entry name" value="Ig-like_dom_sf"/>
</dbReference>
<evidence type="ECO:0000259" key="2">
    <source>
        <dbReference type="PROSITE" id="PS50835"/>
    </source>
</evidence>
<dbReference type="Proteomes" id="UP001164746">
    <property type="component" value="Chromosome 5"/>
</dbReference>
<keyword evidence="1" id="KW-0732">Signal</keyword>
<dbReference type="InterPro" id="IPR007110">
    <property type="entry name" value="Ig-like_dom"/>
</dbReference>
<keyword evidence="4" id="KW-1185">Reference proteome</keyword>
<dbReference type="SUPFAM" id="SSF48726">
    <property type="entry name" value="Immunoglobulin"/>
    <property type="match status" value="1"/>
</dbReference>